<evidence type="ECO:0000313" key="2">
    <source>
        <dbReference type="Proteomes" id="UP000290289"/>
    </source>
</evidence>
<keyword evidence="2" id="KW-1185">Reference proteome</keyword>
<protein>
    <submittedName>
        <fullName evidence="1">Uncharacterized protein</fullName>
    </submittedName>
</protein>
<sequence length="59" mass="6615">MLTKRSFVAECLTRARPRRLQDALETKKTKLGVAKTTVKTEPAPGVVDERSCHKETPSF</sequence>
<dbReference type="AlphaFoldDB" id="A0A498H8T2"/>
<reference evidence="1 2" key="1">
    <citation type="submission" date="2018-10" db="EMBL/GenBank/DDBJ databases">
        <title>A high-quality apple genome assembly.</title>
        <authorList>
            <person name="Hu J."/>
        </authorList>
    </citation>
    <scope>NUCLEOTIDE SEQUENCE [LARGE SCALE GENOMIC DNA]</scope>
    <source>
        <strain evidence="2">cv. HFTH1</strain>
        <tissue evidence="1">Young leaf</tissue>
    </source>
</reference>
<dbReference type="EMBL" id="RDQH01000343">
    <property type="protein sequence ID" value="RXH67818.1"/>
    <property type="molecule type" value="Genomic_DNA"/>
</dbReference>
<evidence type="ECO:0000313" key="1">
    <source>
        <dbReference type="EMBL" id="RXH67818.1"/>
    </source>
</evidence>
<dbReference type="Proteomes" id="UP000290289">
    <property type="component" value="Chromosome 17"/>
</dbReference>
<comment type="caution">
    <text evidence="1">The sequence shown here is derived from an EMBL/GenBank/DDBJ whole genome shotgun (WGS) entry which is preliminary data.</text>
</comment>
<gene>
    <name evidence="1" type="ORF">DVH24_027965</name>
</gene>
<accession>A0A498H8T2</accession>
<organism evidence="1 2">
    <name type="scientific">Malus domestica</name>
    <name type="common">Apple</name>
    <name type="synonym">Pyrus malus</name>
    <dbReference type="NCBI Taxonomy" id="3750"/>
    <lineage>
        <taxon>Eukaryota</taxon>
        <taxon>Viridiplantae</taxon>
        <taxon>Streptophyta</taxon>
        <taxon>Embryophyta</taxon>
        <taxon>Tracheophyta</taxon>
        <taxon>Spermatophyta</taxon>
        <taxon>Magnoliopsida</taxon>
        <taxon>eudicotyledons</taxon>
        <taxon>Gunneridae</taxon>
        <taxon>Pentapetalae</taxon>
        <taxon>rosids</taxon>
        <taxon>fabids</taxon>
        <taxon>Rosales</taxon>
        <taxon>Rosaceae</taxon>
        <taxon>Amygdaloideae</taxon>
        <taxon>Maleae</taxon>
        <taxon>Malus</taxon>
    </lineage>
</organism>
<name>A0A498H8T2_MALDO</name>
<proteinExistence type="predicted"/>